<sequence>MKRLCVPGFGRRPHVGVDLDVYPS</sequence>
<evidence type="ECO:0000313" key="2">
    <source>
        <dbReference type="Proteomes" id="UP000699042"/>
    </source>
</evidence>
<evidence type="ECO:0000313" key="1">
    <source>
        <dbReference type="EMBL" id="KAG7058756.1"/>
    </source>
</evidence>
<dbReference type="Proteomes" id="UP000699042">
    <property type="component" value="Unassembled WGS sequence"/>
</dbReference>
<dbReference type="EMBL" id="JAESDN010000001">
    <property type="protein sequence ID" value="KAG7058756.1"/>
    <property type="molecule type" value="Genomic_DNA"/>
</dbReference>
<comment type="caution">
    <text evidence="1">The sequence shown here is derived from an EMBL/GenBank/DDBJ whole genome shotgun (WGS) entry which is preliminary data.</text>
</comment>
<proteinExistence type="predicted"/>
<gene>
    <name evidence="1" type="ORF">JMJ77_006127</name>
</gene>
<organism evidence="1 2">
    <name type="scientific">Colletotrichum scovillei</name>
    <dbReference type="NCBI Taxonomy" id="1209932"/>
    <lineage>
        <taxon>Eukaryota</taxon>
        <taxon>Fungi</taxon>
        <taxon>Dikarya</taxon>
        <taxon>Ascomycota</taxon>
        <taxon>Pezizomycotina</taxon>
        <taxon>Sordariomycetes</taxon>
        <taxon>Hypocreomycetidae</taxon>
        <taxon>Glomerellales</taxon>
        <taxon>Glomerellaceae</taxon>
        <taxon>Colletotrichum</taxon>
        <taxon>Colletotrichum acutatum species complex</taxon>
    </lineage>
</organism>
<keyword evidence="2" id="KW-1185">Reference proteome</keyword>
<protein>
    <submittedName>
        <fullName evidence="1">Uncharacterized protein</fullName>
    </submittedName>
</protein>
<feature type="non-terminal residue" evidence="1">
    <location>
        <position position="24"/>
    </location>
</feature>
<accession>A0A9P7RI41</accession>
<name>A0A9P7RI41_9PEZI</name>
<reference evidence="1" key="1">
    <citation type="submission" date="2021-05" db="EMBL/GenBank/DDBJ databases">
        <title>Comparative genomics of three Colletotrichum scovillei strains and genetic complementation revealed genes involved fungal growth and virulence on chili pepper.</title>
        <authorList>
            <person name="Hsieh D.-K."/>
            <person name="Chuang S.-C."/>
            <person name="Chen C.-Y."/>
            <person name="Chao Y.-T."/>
            <person name="Lu M.-Y.J."/>
            <person name="Lee M.-H."/>
            <person name="Shih M.-C."/>
        </authorList>
    </citation>
    <scope>NUCLEOTIDE SEQUENCE</scope>
    <source>
        <strain evidence="1">Coll-153</strain>
    </source>
</reference>
<dbReference type="AlphaFoldDB" id="A0A9P7RI41"/>